<organism evidence="1 2">
    <name type="scientific">Kwoniella shivajii</name>
    <dbReference type="NCBI Taxonomy" id="564305"/>
    <lineage>
        <taxon>Eukaryota</taxon>
        <taxon>Fungi</taxon>
        <taxon>Dikarya</taxon>
        <taxon>Basidiomycota</taxon>
        <taxon>Agaricomycotina</taxon>
        <taxon>Tremellomycetes</taxon>
        <taxon>Tremellales</taxon>
        <taxon>Cryptococcaceae</taxon>
        <taxon>Kwoniella</taxon>
    </lineage>
</organism>
<sequence length="420" mass="46705">MTIDGYSELPNLGSPSFTPLLLRYVSSHLGSRGWSINPSLFSILLLALIVRRGGIVIDVTKMDIVNVERMITAMVKSIFGLHVHYLSIHEDLEPEELVDMLMHPPITHLSSLPDTPGDTPPPPNAYKWREEQIERPEVLIITGLEKASSPVRVKLGDIMVKKKIDIPSDSQKDVSLAEVDHVNMTKSEKKFDPLVIWIREEGEEIPSFLIDQFMLGITLEPENNGLPPSDIDGSGIIPFDYINTLTSLLPYVHIHPPLQVHISNLLSAISSHPSLKSVITGKATRSFPEYIKAHRLLSGSFEIPSSFQVVSSISDEDRLKDTKGLGGGVGGVDTWASLAGEQPSLSTLSSDHDIEDPFATPNNVEGIWRVFMKHRCRKRHETEEVMWLIKGSATENKMPKRKNGKGRGVDKILDEIIRTV</sequence>
<evidence type="ECO:0000313" key="2">
    <source>
        <dbReference type="Proteomes" id="UP001329825"/>
    </source>
</evidence>
<reference evidence="1 2" key="1">
    <citation type="submission" date="2024-01" db="EMBL/GenBank/DDBJ databases">
        <title>Comparative genomics of Cryptococcus and Kwoniella reveals pathogenesis evolution and contrasting modes of karyotype evolution via chromosome fusion or intercentromeric recombination.</title>
        <authorList>
            <person name="Coelho M.A."/>
            <person name="David-Palma M."/>
            <person name="Shea T."/>
            <person name="Bowers K."/>
            <person name="McGinley-Smith S."/>
            <person name="Mohammad A.W."/>
            <person name="Gnirke A."/>
            <person name="Yurkov A.M."/>
            <person name="Nowrousian M."/>
            <person name="Sun S."/>
            <person name="Cuomo C.A."/>
            <person name="Heitman J."/>
        </authorList>
    </citation>
    <scope>NUCLEOTIDE SEQUENCE [LARGE SCALE GENOMIC DNA]</scope>
    <source>
        <strain evidence="1">CBS 11374</strain>
    </source>
</reference>
<evidence type="ECO:0000313" key="1">
    <source>
        <dbReference type="EMBL" id="WRT70408.1"/>
    </source>
</evidence>
<dbReference type="RefSeq" id="XP_062795147.1">
    <property type="nucleotide sequence ID" value="XM_062939096.1"/>
</dbReference>
<dbReference type="Proteomes" id="UP001329825">
    <property type="component" value="Chromosome 10"/>
</dbReference>
<dbReference type="EMBL" id="CP141890">
    <property type="protein sequence ID" value="WRT70408.1"/>
    <property type="molecule type" value="Genomic_DNA"/>
</dbReference>
<name>A0ABZ1D9D1_9TREE</name>
<keyword evidence="2" id="KW-1185">Reference proteome</keyword>
<gene>
    <name evidence="1" type="ORF">IL334_007406</name>
</gene>
<dbReference type="GeneID" id="87959536"/>
<protein>
    <submittedName>
        <fullName evidence="1">Uncharacterized protein</fullName>
    </submittedName>
</protein>
<accession>A0ABZ1D9D1</accession>
<proteinExistence type="predicted"/>